<dbReference type="SMART" id="SM00065">
    <property type="entry name" value="GAF"/>
    <property type="match status" value="1"/>
</dbReference>
<dbReference type="SMART" id="SM00331">
    <property type="entry name" value="PP2C_SIG"/>
    <property type="match status" value="1"/>
</dbReference>
<dbReference type="PANTHER" id="PTHR43156">
    <property type="entry name" value="STAGE II SPORULATION PROTEIN E-RELATED"/>
    <property type="match status" value="1"/>
</dbReference>
<dbReference type="PANTHER" id="PTHR43156:SF2">
    <property type="entry name" value="STAGE II SPORULATION PROTEIN E"/>
    <property type="match status" value="1"/>
</dbReference>
<dbReference type="InterPro" id="IPR029016">
    <property type="entry name" value="GAF-like_dom_sf"/>
</dbReference>
<proteinExistence type="predicted"/>
<feature type="region of interest" description="Disordered" evidence="2">
    <location>
        <begin position="76"/>
        <end position="100"/>
    </location>
</feature>
<dbReference type="RefSeq" id="WP_345554943.1">
    <property type="nucleotide sequence ID" value="NZ_BAABIK010000001.1"/>
</dbReference>
<dbReference type="SUPFAM" id="SSF55781">
    <property type="entry name" value="GAF domain-like"/>
    <property type="match status" value="1"/>
</dbReference>
<gene>
    <name evidence="5" type="ORF">GCM10023224_00790</name>
</gene>
<feature type="domain" description="GAF" evidence="3">
    <location>
        <begin position="37"/>
        <end position="192"/>
    </location>
</feature>
<evidence type="ECO:0000313" key="6">
    <source>
        <dbReference type="Proteomes" id="UP001499993"/>
    </source>
</evidence>
<dbReference type="Gene3D" id="3.60.40.10">
    <property type="entry name" value="PPM-type phosphatase domain"/>
    <property type="match status" value="1"/>
</dbReference>
<feature type="domain" description="PPM-type phosphatase" evidence="4">
    <location>
        <begin position="212"/>
        <end position="425"/>
    </location>
</feature>
<sequence>MADGALDPGEAQEGLERTLADLRLMADVSAALVSSLDAGDVLGRLARLAVPALADWCAAYLVADGVSRVAVVHRDPDVEPPSGAEGPMPSPDPLSENPVERVLAGDGPLLADQGSAPTSDLARAHRELTDALGLHTEVLVPLQARRRVLGALSLVRSAPDRPFTDDDLHLVGDIAHHAALALDNARLYAAQRDAAQRLQRALLPELPSLGRLQLAARYAPAQEGAEVGGDWYDAFVLTDGAPTLTVGDVSGHDLTAAVQMSRLQSMLRTLAWEHREPPSAIMRRLDGLLQYYSEHTATAVYGRLEGADGGPLVFRWTNAGHYPPLLIAGDGTTRFLDEDGDVLLGTGADPERRDIVTELPRGSTLLIYTDGLVERRGEDVDRGMVRLRQQAAQAAGEPPGALCDGLLEHTPEPAEDDVVLLAVRVP</sequence>
<keyword evidence="1" id="KW-0378">Hydrolase</keyword>
<reference evidence="6" key="1">
    <citation type="journal article" date="2019" name="Int. J. Syst. Evol. Microbiol.">
        <title>The Global Catalogue of Microorganisms (GCM) 10K type strain sequencing project: providing services to taxonomists for standard genome sequencing and annotation.</title>
        <authorList>
            <consortium name="The Broad Institute Genomics Platform"/>
            <consortium name="The Broad Institute Genome Sequencing Center for Infectious Disease"/>
            <person name="Wu L."/>
            <person name="Ma J."/>
        </authorList>
    </citation>
    <scope>NUCLEOTIDE SEQUENCE [LARGE SCALE GENOMIC DNA]</scope>
    <source>
        <strain evidence="6">JCM 18123</strain>
    </source>
</reference>
<dbReference type="InterPro" id="IPR003018">
    <property type="entry name" value="GAF"/>
</dbReference>
<dbReference type="Pfam" id="PF01590">
    <property type="entry name" value="GAF"/>
    <property type="match status" value="1"/>
</dbReference>
<evidence type="ECO:0000256" key="2">
    <source>
        <dbReference type="SAM" id="MobiDB-lite"/>
    </source>
</evidence>
<organism evidence="5 6">
    <name type="scientific">Streptomonospora halophila</name>
    <dbReference type="NCBI Taxonomy" id="427369"/>
    <lineage>
        <taxon>Bacteria</taxon>
        <taxon>Bacillati</taxon>
        <taxon>Actinomycetota</taxon>
        <taxon>Actinomycetes</taxon>
        <taxon>Streptosporangiales</taxon>
        <taxon>Nocardiopsidaceae</taxon>
        <taxon>Streptomonospora</taxon>
    </lineage>
</organism>
<keyword evidence="6" id="KW-1185">Reference proteome</keyword>
<accession>A0ABP9G1U6</accession>
<dbReference type="InterPro" id="IPR001932">
    <property type="entry name" value="PPM-type_phosphatase-like_dom"/>
</dbReference>
<dbReference type="SUPFAM" id="SSF81606">
    <property type="entry name" value="PP2C-like"/>
    <property type="match status" value="1"/>
</dbReference>
<evidence type="ECO:0000256" key="1">
    <source>
        <dbReference type="ARBA" id="ARBA00022801"/>
    </source>
</evidence>
<evidence type="ECO:0000259" key="4">
    <source>
        <dbReference type="SMART" id="SM00331"/>
    </source>
</evidence>
<dbReference type="Gene3D" id="3.30.450.40">
    <property type="match status" value="1"/>
</dbReference>
<protein>
    <recommendedName>
        <fullName evidence="7">Serine phosphatase RsbU, regulator of sigma subunit</fullName>
    </recommendedName>
</protein>
<dbReference type="EMBL" id="BAABIK010000001">
    <property type="protein sequence ID" value="GAA4925968.1"/>
    <property type="molecule type" value="Genomic_DNA"/>
</dbReference>
<dbReference type="Pfam" id="PF07228">
    <property type="entry name" value="SpoIIE"/>
    <property type="match status" value="1"/>
</dbReference>
<dbReference type="Proteomes" id="UP001499993">
    <property type="component" value="Unassembled WGS sequence"/>
</dbReference>
<dbReference type="InterPro" id="IPR036457">
    <property type="entry name" value="PPM-type-like_dom_sf"/>
</dbReference>
<comment type="caution">
    <text evidence="5">The sequence shown here is derived from an EMBL/GenBank/DDBJ whole genome shotgun (WGS) entry which is preliminary data.</text>
</comment>
<evidence type="ECO:0000313" key="5">
    <source>
        <dbReference type="EMBL" id="GAA4925968.1"/>
    </source>
</evidence>
<name>A0ABP9G1U6_9ACTN</name>
<evidence type="ECO:0000259" key="3">
    <source>
        <dbReference type="SMART" id="SM00065"/>
    </source>
</evidence>
<dbReference type="InterPro" id="IPR052016">
    <property type="entry name" value="Bact_Sigma-Reg"/>
</dbReference>
<evidence type="ECO:0008006" key="7">
    <source>
        <dbReference type="Google" id="ProtNLM"/>
    </source>
</evidence>